<organism evidence="28 29">
    <name type="scientific">Oedothorax gibbosus</name>
    <dbReference type="NCBI Taxonomy" id="931172"/>
    <lineage>
        <taxon>Eukaryota</taxon>
        <taxon>Metazoa</taxon>
        <taxon>Ecdysozoa</taxon>
        <taxon>Arthropoda</taxon>
        <taxon>Chelicerata</taxon>
        <taxon>Arachnida</taxon>
        <taxon>Araneae</taxon>
        <taxon>Araneomorphae</taxon>
        <taxon>Entelegynae</taxon>
        <taxon>Araneoidea</taxon>
        <taxon>Linyphiidae</taxon>
        <taxon>Erigoninae</taxon>
        <taxon>Oedothorax</taxon>
    </lineage>
</organism>
<evidence type="ECO:0000256" key="1">
    <source>
        <dbReference type="ARBA" id="ARBA00004167"/>
    </source>
</evidence>
<dbReference type="InterPro" id="IPR016248">
    <property type="entry name" value="FGF_rcpt_fam"/>
</dbReference>
<keyword evidence="16" id="KW-0393">Immunoglobulin domain</keyword>
<protein>
    <recommendedName>
        <fullName evidence="19">Fibroblast growth factor receptor</fullName>
        <ecNumber evidence="19">2.7.10.1</ecNumber>
    </recommendedName>
</protein>
<evidence type="ECO:0000256" key="7">
    <source>
        <dbReference type="ARBA" id="ARBA00022741"/>
    </source>
</evidence>
<dbReference type="GO" id="GO:0005886">
    <property type="term" value="C:plasma membrane"/>
    <property type="evidence" value="ECO:0007669"/>
    <property type="project" value="TreeGrafter"/>
</dbReference>
<dbReference type="InterPro" id="IPR001245">
    <property type="entry name" value="Ser-Thr/Tyr_kinase_cat_dom"/>
</dbReference>
<feature type="binding site" evidence="21">
    <location>
        <position position="715"/>
    </location>
    <ligand>
        <name>ATP</name>
        <dbReference type="ChEBI" id="CHEBI:30616"/>
    </ligand>
</feature>
<dbReference type="PROSITE" id="PS00107">
    <property type="entry name" value="PROTEIN_KINASE_ATP"/>
    <property type="match status" value="1"/>
</dbReference>
<evidence type="ECO:0000256" key="11">
    <source>
        <dbReference type="ARBA" id="ARBA00023136"/>
    </source>
</evidence>
<dbReference type="InterPro" id="IPR050122">
    <property type="entry name" value="RTK"/>
</dbReference>
<proteinExistence type="inferred from homology"/>
<dbReference type="SMART" id="SM00408">
    <property type="entry name" value="IGc2"/>
    <property type="match status" value="4"/>
</dbReference>
<dbReference type="GO" id="GO:0043235">
    <property type="term" value="C:receptor complex"/>
    <property type="evidence" value="ECO:0007669"/>
    <property type="project" value="TreeGrafter"/>
</dbReference>
<dbReference type="InterPro" id="IPR013783">
    <property type="entry name" value="Ig-like_fold"/>
</dbReference>
<keyword evidence="14 19" id="KW-0675">Receptor</keyword>
<evidence type="ECO:0000256" key="5">
    <source>
        <dbReference type="ARBA" id="ARBA00022729"/>
    </source>
</evidence>
<dbReference type="PIRSF" id="PIRSF000628">
    <property type="entry name" value="FGFR"/>
    <property type="match status" value="1"/>
</dbReference>
<dbReference type="FunFam" id="2.60.40.10:FF:000020">
    <property type="entry name" value="Fibroblast growth factor receptor"/>
    <property type="match status" value="1"/>
</dbReference>
<dbReference type="Pfam" id="PF00047">
    <property type="entry name" value="ig"/>
    <property type="match status" value="1"/>
</dbReference>
<dbReference type="CDD" id="cd00096">
    <property type="entry name" value="Ig"/>
    <property type="match status" value="1"/>
</dbReference>
<evidence type="ECO:0000256" key="2">
    <source>
        <dbReference type="ARBA" id="ARBA00022553"/>
    </source>
</evidence>
<feature type="disulfide bond" evidence="22">
    <location>
        <begin position="375"/>
        <end position="436"/>
    </location>
</feature>
<evidence type="ECO:0000256" key="23">
    <source>
        <dbReference type="PROSITE-ProRule" id="PRU10141"/>
    </source>
</evidence>
<reference evidence="28 29" key="1">
    <citation type="journal article" date="2022" name="Nat. Ecol. Evol.">
        <title>A masculinizing supergene underlies an exaggerated male reproductive morph in a spider.</title>
        <authorList>
            <person name="Hendrickx F."/>
            <person name="De Corte Z."/>
            <person name="Sonet G."/>
            <person name="Van Belleghem S.M."/>
            <person name="Kostlbacher S."/>
            <person name="Vangestel C."/>
        </authorList>
    </citation>
    <scope>NUCLEOTIDE SEQUENCE [LARGE SCALE GENOMIC DNA]</scope>
    <source>
        <strain evidence="28">W744_W776</strain>
    </source>
</reference>
<dbReference type="FunFam" id="1.10.510.10:FF:000007">
    <property type="entry name" value="Fibroblast growth factor receptor"/>
    <property type="match status" value="1"/>
</dbReference>
<dbReference type="Proteomes" id="UP000827092">
    <property type="component" value="Unassembled WGS sequence"/>
</dbReference>
<keyword evidence="11 19" id="KW-0472">Membrane</keyword>
<dbReference type="InterPro" id="IPR011009">
    <property type="entry name" value="Kinase-like_dom_sf"/>
</dbReference>
<evidence type="ECO:0000256" key="19">
    <source>
        <dbReference type="PIRNR" id="PIRNR000628"/>
    </source>
</evidence>
<dbReference type="AlphaFoldDB" id="A0AAV6UUX1"/>
<dbReference type="GO" id="GO:0008284">
    <property type="term" value="P:positive regulation of cell population proliferation"/>
    <property type="evidence" value="ECO:0007669"/>
    <property type="project" value="InterPro"/>
</dbReference>
<dbReference type="SMART" id="SM00409">
    <property type="entry name" value="IG"/>
    <property type="match status" value="4"/>
</dbReference>
<dbReference type="InterPro" id="IPR007110">
    <property type="entry name" value="Ig-like_dom"/>
</dbReference>
<keyword evidence="3 19" id="KW-0808">Transferase</keyword>
<feature type="binding site" evidence="21 23">
    <location>
        <position position="605"/>
    </location>
    <ligand>
        <name>ATP</name>
        <dbReference type="ChEBI" id="CHEBI:30616"/>
    </ligand>
</feature>
<dbReference type="PROSITE" id="PS50835">
    <property type="entry name" value="IG_LIKE"/>
    <property type="match status" value="4"/>
</dbReference>
<dbReference type="InterPro" id="IPR017441">
    <property type="entry name" value="Protein_kinase_ATP_BS"/>
</dbReference>
<dbReference type="InterPro" id="IPR003598">
    <property type="entry name" value="Ig_sub2"/>
</dbReference>
<comment type="function">
    <text evidence="18">Receptor for basic fibroblast growth factor.</text>
</comment>
<dbReference type="GO" id="GO:0010604">
    <property type="term" value="P:positive regulation of macromolecule metabolic process"/>
    <property type="evidence" value="ECO:0007669"/>
    <property type="project" value="UniProtKB-ARBA"/>
</dbReference>
<dbReference type="Gene3D" id="2.60.40.10">
    <property type="entry name" value="Immunoglobulins"/>
    <property type="match status" value="4"/>
</dbReference>
<accession>A0AAV6UUX1</accession>
<feature type="domain" description="Ig-like" evidence="27">
    <location>
        <begin position="42"/>
        <end position="131"/>
    </location>
</feature>
<evidence type="ECO:0000256" key="16">
    <source>
        <dbReference type="ARBA" id="ARBA00023319"/>
    </source>
</evidence>
<dbReference type="PANTHER" id="PTHR24416">
    <property type="entry name" value="TYROSINE-PROTEIN KINASE RECEPTOR"/>
    <property type="match status" value="1"/>
</dbReference>
<dbReference type="FunFam" id="3.30.200.20:FF:000593">
    <property type="entry name" value="Predicted protein"/>
    <property type="match status" value="1"/>
</dbReference>
<keyword evidence="8 19" id="KW-0418">Kinase</keyword>
<comment type="catalytic activity">
    <reaction evidence="17 19">
        <text>L-tyrosyl-[protein] + ATP = O-phospho-L-tyrosyl-[protein] + ADP + H(+)</text>
        <dbReference type="Rhea" id="RHEA:10596"/>
        <dbReference type="Rhea" id="RHEA-COMP:10136"/>
        <dbReference type="Rhea" id="RHEA-COMP:20101"/>
        <dbReference type="ChEBI" id="CHEBI:15378"/>
        <dbReference type="ChEBI" id="CHEBI:30616"/>
        <dbReference type="ChEBI" id="CHEBI:46858"/>
        <dbReference type="ChEBI" id="CHEBI:61978"/>
        <dbReference type="ChEBI" id="CHEBI:456216"/>
        <dbReference type="EC" id="2.7.10.1"/>
    </reaction>
</comment>
<dbReference type="InterPro" id="IPR020635">
    <property type="entry name" value="Tyr_kinase_cat_dom"/>
</dbReference>
<dbReference type="GO" id="GO:0030154">
    <property type="term" value="P:cell differentiation"/>
    <property type="evidence" value="ECO:0007669"/>
    <property type="project" value="UniProtKB-ARBA"/>
</dbReference>
<keyword evidence="2" id="KW-0597">Phosphoprotein</keyword>
<gene>
    <name evidence="28" type="ORF">JTE90_011686</name>
</gene>
<comment type="similarity">
    <text evidence="19">Belongs to the protein kinase superfamily. Tyr protein kinase family. Fibroblast growth factor receptor subfamily.</text>
</comment>
<dbReference type="InterPro" id="IPR036179">
    <property type="entry name" value="Ig-like_dom_sf"/>
</dbReference>
<feature type="disulfide bond" evidence="22">
    <location>
        <begin position="186"/>
        <end position="232"/>
    </location>
</feature>
<comment type="subcellular location">
    <subcellularLocation>
        <location evidence="1">Membrane</location>
        <topology evidence="1">Single-pass membrane protein</topology>
    </subcellularLocation>
</comment>
<dbReference type="InterPro" id="IPR008266">
    <property type="entry name" value="Tyr_kinase_AS"/>
</dbReference>
<evidence type="ECO:0000256" key="24">
    <source>
        <dbReference type="SAM" id="Phobius"/>
    </source>
</evidence>
<dbReference type="Gene3D" id="3.30.200.20">
    <property type="entry name" value="Phosphorylase Kinase, domain 1"/>
    <property type="match status" value="1"/>
</dbReference>
<evidence type="ECO:0000256" key="8">
    <source>
        <dbReference type="ARBA" id="ARBA00022777"/>
    </source>
</evidence>
<keyword evidence="6" id="KW-0677">Repeat</keyword>
<evidence type="ECO:0000313" key="28">
    <source>
        <dbReference type="EMBL" id="KAG8187316.1"/>
    </source>
</evidence>
<evidence type="ECO:0000256" key="10">
    <source>
        <dbReference type="ARBA" id="ARBA00022989"/>
    </source>
</evidence>
<feature type="domain" description="Ig-like" evidence="27">
    <location>
        <begin position="353"/>
        <end position="452"/>
    </location>
</feature>
<evidence type="ECO:0000259" key="27">
    <source>
        <dbReference type="PROSITE" id="PS50835"/>
    </source>
</evidence>
<dbReference type="SUPFAM" id="SSF56112">
    <property type="entry name" value="Protein kinase-like (PK-like)"/>
    <property type="match status" value="1"/>
</dbReference>
<keyword evidence="13 22" id="KW-1015">Disulfide bond</keyword>
<evidence type="ECO:0000256" key="17">
    <source>
        <dbReference type="ARBA" id="ARBA00051243"/>
    </source>
</evidence>
<keyword evidence="7 19" id="KW-0547">Nucleotide-binding</keyword>
<keyword evidence="9 19" id="KW-0067">ATP-binding</keyword>
<evidence type="ECO:0000256" key="4">
    <source>
        <dbReference type="ARBA" id="ARBA00022692"/>
    </source>
</evidence>
<dbReference type="InterPro" id="IPR013098">
    <property type="entry name" value="Ig_I-set"/>
</dbReference>
<evidence type="ECO:0000256" key="25">
    <source>
        <dbReference type="SAM" id="SignalP"/>
    </source>
</evidence>
<evidence type="ECO:0000259" key="26">
    <source>
        <dbReference type="PROSITE" id="PS50011"/>
    </source>
</evidence>
<feature type="binding site" evidence="21">
    <location>
        <begin position="653"/>
        <end position="655"/>
    </location>
    <ligand>
        <name>ATP</name>
        <dbReference type="ChEBI" id="CHEBI:30616"/>
    </ligand>
</feature>
<feature type="chain" id="PRO_5043675371" description="Fibroblast growth factor receptor" evidence="25">
    <location>
        <begin position="23"/>
        <end position="872"/>
    </location>
</feature>
<evidence type="ECO:0000256" key="18">
    <source>
        <dbReference type="ARBA" id="ARBA00056965"/>
    </source>
</evidence>
<dbReference type="GO" id="GO:0005524">
    <property type="term" value="F:ATP binding"/>
    <property type="evidence" value="ECO:0007669"/>
    <property type="project" value="UniProtKB-UniRule"/>
</dbReference>
<keyword evidence="5 25" id="KW-0732">Signal</keyword>
<sequence length="872" mass="97695">MEPGIICAAILSIIFLSNSALGDDIISSVSETLSLPRHSLCPAIEVTLNESKISLPAFSDVSLKCPIKEIVLELAEVKWLKNEKVLEETDHMNFTGVMLNILNVTKRDEGEYSCVVLHSTGSIQQFNSTLHILYNVSRPNCSDPLTLPLVMPENVTFKTTLAPTIATFTTESYVPAELGSEMVLKCPIQGNYSQISWYINGTLLTKSKYIKLDGIRLVIKIMKVEDAGRYSCLASSKDSLINATFLVETNHGSPHPPYFTKPDIMTELVVRPAGQTIILKCPADGNPTPNITWYKDNKLLQKDDRIRFTKYNLKLEHLTTQDDAGYTCVVSNSQGNISFTYTVEAVERMPVRPIIHENYPSNQTVYLGDTAEFECRFLSDSHPSIYWIKFITINGSRVNEEGVPYYKEFESTKTGPTTSFLALENVTYEDAGLYGCNVHNSIGVTMQNAWLTVLPRPVIEDQIQEPDHLLSIGIGVGLFALVFAGVVFCVLYQQNKREKKRLEQLAASKPVSVFLKKKVVVVRQASDDSQGLCSPLIRIQGFDGNYDTSSTGMSEYEVPLDPHWEFPRNKLTFGKPLGKGEFGQVVQAEAVGLNGSQMPTIVAVKMLKDGHNDKDFIDLMSEAEMMKMVGKHAHIINLLGCCTQNGPLFVIVEYAANGNLRDYLRARRPVEGYEISNSSKDLTTEKTLMTFAYQVAKGMEYLASKKCVHRDLAARNVLVMEDKVLKIADFGLARDVHENDYYRKSKSGLLPIKWMALESLTDRLYTTQSDVWSFGVLMWEIVTLGGIPYSAIPPEKFYSFLKSGHRLPKPTGCRMEIHLLMLDCWSVNPQERPTFATLVRKLESVVVDSLEVEYLNLEYDCQESSSDESDIE</sequence>
<keyword evidence="4 24" id="KW-0812">Transmembrane</keyword>
<evidence type="ECO:0000256" key="20">
    <source>
        <dbReference type="PIRSR" id="PIRSR000628-1"/>
    </source>
</evidence>
<dbReference type="InterPro" id="IPR003599">
    <property type="entry name" value="Ig_sub"/>
</dbReference>
<evidence type="ECO:0000256" key="9">
    <source>
        <dbReference type="ARBA" id="ARBA00022840"/>
    </source>
</evidence>
<evidence type="ECO:0000256" key="12">
    <source>
        <dbReference type="ARBA" id="ARBA00023137"/>
    </source>
</evidence>
<dbReference type="Pfam" id="PF07679">
    <property type="entry name" value="I-set"/>
    <property type="match status" value="2"/>
</dbReference>
<feature type="domain" description="Ig-like" evidence="27">
    <location>
        <begin position="163"/>
        <end position="242"/>
    </location>
</feature>
<name>A0AAV6UUX1_9ARAC</name>
<keyword evidence="12 19" id="KW-0829">Tyrosine-protein kinase</keyword>
<evidence type="ECO:0000256" key="15">
    <source>
        <dbReference type="ARBA" id="ARBA00023180"/>
    </source>
</evidence>
<dbReference type="SUPFAM" id="SSF48726">
    <property type="entry name" value="Immunoglobulin"/>
    <property type="match status" value="4"/>
</dbReference>
<evidence type="ECO:0000256" key="6">
    <source>
        <dbReference type="ARBA" id="ARBA00022737"/>
    </source>
</evidence>
<feature type="domain" description="Ig-like" evidence="27">
    <location>
        <begin position="262"/>
        <end position="344"/>
    </location>
</feature>
<dbReference type="FunFam" id="2.60.40.10:FF:000016">
    <property type="entry name" value="Fibroblast growth factor receptor"/>
    <property type="match status" value="1"/>
</dbReference>
<dbReference type="InterPro" id="IPR013151">
    <property type="entry name" value="Immunoglobulin_dom"/>
</dbReference>
<dbReference type="SMART" id="SM00219">
    <property type="entry name" value="TyrKc"/>
    <property type="match status" value="1"/>
</dbReference>
<evidence type="ECO:0000256" key="21">
    <source>
        <dbReference type="PIRSR" id="PIRSR000628-2"/>
    </source>
</evidence>
<dbReference type="PROSITE" id="PS50011">
    <property type="entry name" value="PROTEIN_KINASE_DOM"/>
    <property type="match status" value="1"/>
</dbReference>
<evidence type="ECO:0000256" key="22">
    <source>
        <dbReference type="PIRSR" id="PIRSR000628-3"/>
    </source>
</evidence>
<comment type="caution">
    <text evidence="28">The sequence shown here is derived from an EMBL/GenBank/DDBJ whole genome shotgun (WGS) entry which is preliminary data.</text>
</comment>
<dbReference type="PROSITE" id="PS00109">
    <property type="entry name" value="PROTEIN_KINASE_TYR"/>
    <property type="match status" value="1"/>
</dbReference>
<evidence type="ECO:0000256" key="14">
    <source>
        <dbReference type="ARBA" id="ARBA00023170"/>
    </source>
</evidence>
<dbReference type="Pfam" id="PF13927">
    <property type="entry name" value="Ig_3"/>
    <property type="match status" value="1"/>
</dbReference>
<feature type="binding site" evidence="21">
    <location>
        <position position="659"/>
    </location>
    <ligand>
        <name>ATP</name>
        <dbReference type="ChEBI" id="CHEBI:30616"/>
    </ligand>
</feature>
<dbReference type="EMBL" id="JAFNEN010000274">
    <property type="protein sequence ID" value="KAG8187316.1"/>
    <property type="molecule type" value="Genomic_DNA"/>
</dbReference>
<dbReference type="GO" id="GO:0080090">
    <property type="term" value="P:regulation of primary metabolic process"/>
    <property type="evidence" value="ECO:0007669"/>
    <property type="project" value="UniProtKB-ARBA"/>
</dbReference>
<evidence type="ECO:0000256" key="3">
    <source>
        <dbReference type="ARBA" id="ARBA00022679"/>
    </source>
</evidence>
<dbReference type="Pfam" id="PF07714">
    <property type="entry name" value="PK_Tyr_Ser-Thr"/>
    <property type="match status" value="1"/>
</dbReference>
<dbReference type="PANTHER" id="PTHR24416:SF550">
    <property type="entry name" value="FIBROBLAST GROWTH FACTOR RECEPTOR HOMOLOG 1-RELATED"/>
    <property type="match status" value="1"/>
</dbReference>
<dbReference type="GO" id="GO:0005007">
    <property type="term" value="F:fibroblast growth factor receptor activity"/>
    <property type="evidence" value="ECO:0007669"/>
    <property type="project" value="InterPro"/>
</dbReference>
<feature type="transmembrane region" description="Helical" evidence="24">
    <location>
        <begin position="469"/>
        <end position="492"/>
    </location>
</feature>
<evidence type="ECO:0000256" key="13">
    <source>
        <dbReference type="ARBA" id="ARBA00023157"/>
    </source>
</evidence>
<feature type="disulfide bond" evidence="22">
    <location>
        <begin position="281"/>
        <end position="328"/>
    </location>
</feature>
<keyword evidence="10 24" id="KW-1133">Transmembrane helix</keyword>
<keyword evidence="15" id="KW-0325">Glycoprotein</keyword>
<feature type="binding site" evidence="21">
    <location>
        <begin position="577"/>
        <end position="583"/>
    </location>
    <ligand>
        <name>ATP</name>
        <dbReference type="ChEBI" id="CHEBI:30616"/>
    </ligand>
</feature>
<evidence type="ECO:0000313" key="29">
    <source>
        <dbReference type="Proteomes" id="UP000827092"/>
    </source>
</evidence>
<dbReference type="EC" id="2.7.10.1" evidence="19"/>
<dbReference type="Gene3D" id="1.10.510.10">
    <property type="entry name" value="Transferase(Phosphotransferase) domain 1"/>
    <property type="match status" value="1"/>
</dbReference>
<feature type="domain" description="Protein kinase" evidence="26">
    <location>
        <begin position="571"/>
        <end position="846"/>
    </location>
</feature>
<dbReference type="InterPro" id="IPR000719">
    <property type="entry name" value="Prot_kinase_dom"/>
</dbReference>
<feature type="active site" description="Proton acceptor" evidence="20">
    <location>
        <position position="711"/>
    </location>
</feature>
<keyword evidence="29" id="KW-1185">Reference proteome</keyword>
<feature type="binding site" evidence="21">
    <location>
        <position position="729"/>
    </location>
    <ligand>
        <name>ATP</name>
        <dbReference type="ChEBI" id="CHEBI:30616"/>
    </ligand>
</feature>
<dbReference type="PRINTS" id="PR00109">
    <property type="entry name" value="TYRKINASE"/>
</dbReference>
<feature type="signal peptide" evidence="25">
    <location>
        <begin position="1"/>
        <end position="22"/>
    </location>
</feature>